<organism evidence="2">
    <name type="scientific">Tanacetum cinerariifolium</name>
    <name type="common">Dalmatian daisy</name>
    <name type="synonym">Chrysanthemum cinerariifolium</name>
    <dbReference type="NCBI Taxonomy" id="118510"/>
    <lineage>
        <taxon>Eukaryota</taxon>
        <taxon>Viridiplantae</taxon>
        <taxon>Streptophyta</taxon>
        <taxon>Embryophyta</taxon>
        <taxon>Tracheophyta</taxon>
        <taxon>Spermatophyta</taxon>
        <taxon>Magnoliopsida</taxon>
        <taxon>eudicotyledons</taxon>
        <taxon>Gunneridae</taxon>
        <taxon>Pentapetalae</taxon>
        <taxon>asterids</taxon>
        <taxon>campanulids</taxon>
        <taxon>Asterales</taxon>
        <taxon>Asteraceae</taxon>
        <taxon>Asteroideae</taxon>
        <taxon>Anthemideae</taxon>
        <taxon>Anthemidinae</taxon>
        <taxon>Tanacetum</taxon>
    </lineage>
</organism>
<proteinExistence type="predicted"/>
<sequence length="69" mass="7171">MMKRMKDEGPAAKDEGPIVGDEGLAVEDEDLSAEDDCPGIRVESLGLGGDEAVLEGQQRAALVVETADA</sequence>
<name>A0A699VHS1_TANCI</name>
<comment type="caution">
    <text evidence="2">The sequence shown here is derived from an EMBL/GenBank/DDBJ whole genome shotgun (WGS) entry which is preliminary data.</text>
</comment>
<feature type="region of interest" description="Disordered" evidence="1">
    <location>
        <begin position="1"/>
        <end position="23"/>
    </location>
</feature>
<protein>
    <submittedName>
        <fullName evidence="2">Uncharacterized protein</fullName>
    </submittedName>
</protein>
<dbReference type="AlphaFoldDB" id="A0A699VHS1"/>
<dbReference type="EMBL" id="BKCJ011429689">
    <property type="protein sequence ID" value="GFD32928.1"/>
    <property type="molecule type" value="Genomic_DNA"/>
</dbReference>
<feature type="compositionally biased region" description="Basic and acidic residues" evidence="1">
    <location>
        <begin position="1"/>
        <end position="16"/>
    </location>
</feature>
<accession>A0A699VHS1</accession>
<evidence type="ECO:0000313" key="2">
    <source>
        <dbReference type="EMBL" id="GFD32928.1"/>
    </source>
</evidence>
<reference evidence="2" key="1">
    <citation type="journal article" date="2019" name="Sci. Rep.">
        <title>Draft genome of Tanacetum cinerariifolium, the natural source of mosquito coil.</title>
        <authorList>
            <person name="Yamashiro T."/>
            <person name="Shiraishi A."/>
            <person name="Satake H."/>
            <person name="Nakayama K."/>
        </authorList>
    </citation>
    <scope>NUCLEOTIDE SEQUENCE</scope>
</reference>
<evidence type="ECO:0000256" key="1">
    <source>
        <dbReference type="SAM" id="MobiDB-lite"/>
    </source>
</evidence>
<gene>
    <name evidence="2" type="ORF">Tci_904897</name>
</gene>